<dbReference type="SUPFAM" id="SSF52266">
    <property type="entry name" value="SGNH hydrolase"/>
    <property type="match status" value="1"/>
</dbReference>
<dbReference type="Proteomes" id="UP000239907">
    <property type="component" value="Unassembled WGS sequence"/>
</dbReference>
<dbReference type="InterPro" id="IPR051532">
    <property type="entry name" value="Ester_Hydrolysis_Enzymes"/>
</dbReference>
<evidence type="ECO:0000313" key="4">
    <source>
        <dbReference type="Proteomes" id="UP000239907"/>
    </source>
</evidence>
<keyword evidence="4" id="KW-1185">Reference proteome</keyword>
<sequence>MKSNIISRVFSIALLSAITLSQPLVAKNKIPVTDGQKIAFLGDSITAAGARPNGYCRLVLDGLKKQGIQTTGIFAGISGHKSNQMLARLDKDVLSKKPDWMTLSCGVNDVWHGARGVKIEDYKKNITAIVDQAQSAGVKVMILTSTMIKEDQKTSLNQQLLPYNAFLKELAKSKGCLFSDLNTEMQQELKTFPKDAPKGKQLTGDGVHMNAYGNIMMAKGVLKAFGLSDKALTTLEQDWKNTPGSHSIRLNISMSLNEYDQLQKKLDKSVQQTFQDSLVEKKKELLK</sequence>
<feature type="domain" description="SGNH hydrolase-type esterase" evidence="2">
    <location>
        <begin position="40"/>
        <end position="213"/>
    </location>
</feature>
<dbReference type="EMBL" id="MQWA01000001">
    <property type="protein sequence ID" value="PQJ28191.1"/>
    <property type="molecule type" value="Genomic_DNA"/>
</dbReference>
<dbReference type="Gene3D" id="3.40.50.1110">
    <property type="entry name" value="SGNH hydrolase"/>
    <property type="match status" value="1"/>
</dbReference>
<dbReference type="InterPro" id="IPR036514">
    <property type="entry name" value="SGNH_hydro_sf"/>
</dbReference>
<dbReference type="GO" id="GO:0004622">
    <property type="term" value="F:phosphatidylcholine lysophospholipase activity"/>
    <property type="evidence" value="ECO:0007669"/>
    <property type="project" value="TreeGrafter"/>
</dbReference>
<feature type="chain" id="PRO_5015498758" description="SGNH hydrolase-type esterase domain-containing protein" evidence="1">
    <location>
        <begin position="27"/>
        <end position="287"/>
    </location>
</feature>
<evidence type="ECO:0000256" key="1">
    <source>
        <dbReference type="SAM" id="SignalP"/>
    </source>
</evidence>
<dbReference type="Pfam" id="PF13472">
    <property type="entry name" value="Lipase_GDSL_2"/>
    <property type="match status" value="1"/>
</dbReference>
<dbReference type="AlphaFoldDB" id="A0A2S7U155"/>
<dbReference type="PANTHER" id="PTHR30383">
    <property type="entry name" value="THIOESTERASE 1/PROTEASE 1/LYSOPHOSPHOLIPASE L1"/>
    <property type="match status" value="1"/>
</dbReference>
<organism evidence="3 4">
    <name type="scientific">Rubritalea profundi</name>
    <dbReference type="NCBI Taxonomy" id="1658618"/>
    <lineage>
        <taxon>Bacteria</taxon>
        <taxon>Pseudomonadati</taxon>
        <taxon>Verrucomicrobiota</taxon>
        <taxon>Verrucomicrobiia</taxon>
        <taxon>Verrucomicrobiales</taxon>
        <taxon>Rubritaleaceae</taxon>
        <taxon>Rubritalea</taxon>
    </lineage>
</organism>
<dbReference type="RefSeq" id="WP_105042693.1">
    <property type="nucleotide sequence ID" value="NZ_MQWA01000001.1"/>
</dbReference>
<dbReference type="PANTHER" id="PTHR30383:SF5">
    <property type="entry name" value="SGNH HYDROLASE-TYPE ESTERASE DOMAIN-CONTAINING PROTEIN"/>
    <property type="match status" value="1"/>
</dbReference>
<accession>A0A2S7U155</accession>
<protein>
    <recommendedName>
        <fullName evidence="2">SGNH hydrolase-type esterase domain-containing protein</fullName>
    </recommendedName>
</protein>
<name>A0A2S7U155_9BACT</name>
<reference evidence="3 4" key="1">
    <citation type="submission" date="2016-12" db="EMBL/GenBank/DDBJ databases">
        <title>Study of bacterial adaptation to deep sea.</title>
        <authorList>
            <person name="Song J."/>
            <person name="Yoshizawa S."/>
            <person name="Kogure K."/>
        </authorList>
    </citation>
    <scope>NUCLEOTIDE SEQUENCE [LARGE SCALE GENOMIC DNA]</scope>
    <source>
        <strain evidence="3 4">SAORIC-165</strain>
    </source>
</reference>
<evidence type="ECO:0000259" key="2">
    <source>
        <dbReference type="Pfam" id="PF13472"/>
    </source>
</evidence>
<dbReference type="InterPro" id="IPR013830">
    <property type="entry name" value="SGNH_hydro"/>
</dbReference>
<proteinExistence type="predicted"/>
<gene>
    <name evidence="3" type="ORF">BSZ32_06515</name>
</gene>
<evidence type="ECO:0000313" key="3">
    <source>
        <dbReference type="EMBL" id="PQJ28191.1"/>
    </source>
</evidence>
<feature type="signal peptide" evidence="1">
    <location>
        <begin position="1"/>
        <end position="26"/>
    </location>
</feature>
<dbReference type="CDD" id="cd01834">
    <property type="entry name" value="SGNH_hydrolase_like_2"/>
    <property type="match status" value="1"/>
</dbReference>
<comment type="caution">
    <text evidence="3">The sequence shown here is derived from an EMBL/GenBank/DDBJ whole genome shotgun (WGS) entry which is preliminary data.</text>
</comment>
<dbReference type="OrthoDB" id="185555at2"/>
<keyword evidence="1" id="KW-0732">Signal</keyword>